<dbReference type="Proteomes" id="UP000001431">
    <property type="component" value="Chromosome"/>
</dbReference>
<dbReference type="CDD" id="cd05403">
    <property type="entry name" value="NT_KNTase_like"/>
    <property type="match status" value="1"/>
</dbReference>
<dbReference type="Gene3D" id="1.20.120.580">
    <property type="entry name" value="bsu32300-like"/>
    <property type="match status" value="1"/>
</dbReference>
<dbReference type="eggNOG" id="arCOG02112">
    <property type="taxonomic scope" value="Archaea"/>
</dbReference>
<dbReference type="InterPro" id="IPR041633">
    <property type="entry name" value="Polbeta"/>
</dbReference>
<dbReference type="InterPro" id="IPR052930">
    <property type="entry name" value="TA_antitoxin_MntA"/>
</dbReference>
<reference evidence="6" key="1">
    <citation type="submission" date="2007-02" db="EMBL/GenBank/DDBJ databases">
        <title>Complete sequence of Pyrobaculum calidifontis JCM 11548.</title>
        <authorList>
            <consortium name="US DOE Joint Genome Institute"/>
            <person name="Copeland A."/>
            <person name="Lucas S."/>
            <person name="Lapidus A."/>
            <person name="Barry K."/>
            <person name="Glavina del Rio T."/>
            <person name="Dalin E."/>
            <person name="Tice H."/>
            <person name="Pitluck S."/>
            <person name="Chain P."/>
            <person name="Malfatti S."/>
            <person name="Shin M."/>
            <person name="Vergez L."/>
            <person name="Schmutz J."/>
            <person name="Larimer F."/>
            <person name="Land M."/>
            <person name="Hauser L."/>
            <person name="Kyrpides N."/>
            <person name="Mikhailova N."/>
            <person name="Cozen A.E."/>
            <person name="Fitz-Gibbon S.T."/>
            <person name="House C.H."/>
            <person name="Saltikov C."/>
            <person name="Lowe T.M."/>
            <person name="Richardson P."/>
        </authorList>
    </citation>
    <scope>NUCLEOTIDE SEQUENCE [LARGE SCALE GENOMIC DNA]</scope>
    <source>
        <strain evidence="6">JCM 11548</strain>
    </source>
</reference>
<name>A3MXE9_PYRCJ</name>
<dbReference type="Gene3D" id="3.30.460.10">
    <property type="entry name" value="Beta Polymerase, domain 2"/>
    <property type="match status" value="1"/>
</dbReference>
<organism evidence="6 7">
    <name type="scientific">Pyrobaculum calidifontis (strain DSM 21063 / JCM 11548 / VA1)</name>
    <dbReference type="NCBI Taxonomy" id="410359"/>
    <lineage>
        <taxon>Archaea</taxon>
        <taxon>Thermoproteota</taxon>
        <taxon>Thermoprotei</taxon>
        <taxon>Thermoproteales</taxon>
        <taxon>Thermoproteaceae</taxon>
        <taxon>Pyrobaculum</taxon>
    </lineage>
</organism>
<dbReference type="PANTHER" id="PTHR43852:SF3">
    <property type="entry name" value="NUCLEOTIDYLTRANSFERASE"/>
    <property type="match status" value="1"/>
</dbReference>
<evidence type="ECO:0000256" key="3">
    <source>
        <dbReference type="ARBA" id="ARBA00022801"/>
    </source>
</evidence>
<dbReference type="STRING" id="410359.Pcal_1900"/>
<dbReference type="GO" id="GO:0004540">
    <property type="term" value="F:RNA nuclease activity"/>
    <property type="evidence" value="ECO:0007669"/>
    <property type="project" value="InterPro"/>
</dbReference>
<accession>A3MXE9</accession>
<evidence type="ECO:0000256" key="2">
    <source>
        <dbReference type="ARBA" id="ARBA00022722"/>
    </source>
</evidence>
<keyword evidence="3" id="KW-0378">Hydrolase</keyword>
<dbReference type="AlphaFoldDB" id="A3MXE9"/>
<dbReference type="GO" id="GO:0016787">
    <property type="term" value="F:hydrolase activity"/>
    <property type="evidence" value="ECO:0007669"/>
    <property type="project" value="UniProtKB-KW"/>
</dbReference>
<evidence type="ECO:0000256" key="4">
    <source>
        <dbReference type="ARBA" id="ARBA00024207"/>
    </source>
</evidence>
<sequence>MRLREQLARVKFYTEELRARLASPGADIYALERLAELVAQSLIDLAAIYVARRRGEKPPTYRALLEEFAREVGYDPKRLGAVASMRNVLIHRYYIVSVEKELASFKELVEMMPEVLALAEKAVGNNPCVEDAVRLGEVFKRHDVVYAYLFGSTARRGCGRDLDIAVKFAKPKTLMDLARLIAEAEDLLGLPDGSIDIVDLDEAPPHLVLSIVEDYIVIYGDAEEARFYLVRRYEEALDLLVTYQKALGGG</sequence>
<dbReference type="EMBL" id="CP000561">
    <property type="protein sequence ID" value="ABO09316.1"/>
    <property type="molecule type" value="Genomic_DNA"/>
</dbReference>
<dbReference type="InterPro" id="IPR043519">
    <property type="entry name" value="NT_sf"/>
</dbReference>
<dbReference type="PANTHER" id="PTHR43852">
    <property type="entry name" value="NUCLEOTIDYLTRANSFERASE"/>
    <property type="match status" value="1"/>
</dbReference>
<comment type="similarity">
    <text evidence="4">Belongs to the HepT RNase toxin family.</text>
</comment>
<dbReference type="GeneID" id="4908472"/>
<evidence type="ECO:0000256" key="1">
    <source>
        <dbReference type="ARBA" id="ARBA00022649"/>
    </source>
</evidence>
<feature type="domain" description="Polymerase beta nucleotidyltransferase" evidence="5">
    <location>
        <begin position="137"/>
        <end position="223"/>
    </location>
</feature>
<protein>
    <recommendedName>
        <fullName evidence="5">Polymerase beta nucleotidyltransferase domain-containing protein</fullName>
    </recommendedName>
</protein>
<dbReference type="OrthoDB" id="26889at2157"/>
<dbReference type="GO" id="GO:0110001">
    <property type="term" value="C:toxin-antitoxin complex"/>
    <property type="evidence" value="ECO:0007669"/>
    <property type="project" value="InterPro"/>
</dbReference>
<dbReference type="SUPFAM" id="SSF81301">
    <property type="entry name" value="Nucleotidyltransferase"/>
    <property type="match status" value="1"/>
</dbReference>
<dbReference type="HOGENOM" id="CLU_092685_0_0_2"/>
<proteinExistence type="inferred from homology"/>
<keyword evidence="2" id="KW-0540">Nuclease</keyword>
<evidence type="ECO:0000259" key="5">
    <source>
        <dbReference type="Pfam" id="PF18765"/>
    </source>
</evidence>
<evidence type="ECO:0000313" key="6">
    <source>
        <dbReference type="EMBL" id="ABO09316.1"/>
    </source>
</evidence>
<keyword evidence="7" id="KW-1185">Reference proteome</keyword>
<dbReference type="InterPro" id="IPR037038">
    <property type="entry name" value="HepT-like_sf"/>
</dbReference>
<dbReference type="RefSeq" id="WP_011850574.1">
    <property type="nucleotide sequence ID" value="NC_009073.1"/>
</dbReference>
<dbReference type="Pfam" id="PF18765">
    <property type="entry name" value="Polbeta"/>
    <property type="match status" value="1"/>
</dbReference>
<gene>
    <name evidence="6" type="ordered locus">Pcal_1900</name>
</gene>
<dbReference type="Pfam" id="PF01934">
    <property type="entry name" value="HepT-like"/>
    <property type="match status" value="1"/>
</dbReference>
<keyword evidence="1" id="KW-1277">Toxin-antitoxin system</keyword>
<evidence type="ECO:0000313" key="7">
    <source>
        <dbReference type="Proteomes" id="UP000001431"/>
    </source>
</evidence>
<dbReference type="InterPro" id="IPR008201">
    <property type="entry name" value="HepT-like"/>
</dbReference>
<dbReference type="KEGG" id="pcl:Pcal_1900"/>